<proteinExistence type="inferred from homology"/>
<dbReference type="EMBL" id="LGRX02009022">
    <property type="protein sequence ID" value="KAK3272350.1"/>
    <property type="molecule type" value="Genomic_DNA"/>
</dbReference>
<evidence type="ECO:0000313" key="10">
    <source>
        <dbReference type="EMBL" id="KAK3272350.1"/>
    </source>
</evidence>
<accession>A0AAE0G666</accession>
<dbReference type="AlphaFoldDB" id="A0AAE0G666"/>
<evidence type="ECO:0000256" key="5">
    <source>
        <dbReference type="ARBA" id="ARBA00023136"/>
    </source>
</evidence>
<feature type="transmembrane region" description="Helical" evidence="7">
    <location>
        <begin position="100"/>
        <end position="120"/>
    </location>
</feature>
<feature type="region of interest" description="Disordered" evidence="6">
    <location>
        <begin position="299"/>
        <end position="338"/>
    </location>
</feature>
<feature type="transmembrane region" description="Helical" evidence="7">
    <location>
        <begin position="126"/>
        <end position="145"/>
    </location>
</feature>
<keyword evidence="11" id="KW-1185">Reference proteome</keyword>
<feature type="transmembrane region" description="Helical" evidence="7">
    <location>
        <begin position="152"/>
        <end position="176"/>
    </location>
</feature>
<keyword evidence="3 7" id="KW-0812">Transmembrane</keyword>
<feature type="signal peptide" evidence="8">
    <location>
        <begin position="1"/>
        <end position="19"/>
    </location>
</feature>
<dbReference type="SUPFAM" id="SSF82866">
    <property type="entry name" value="Multidrug efflux transporter AcrB transmembrane domain"/>
    <property type="match status" value="1"/>
</dbReference>
<organism evidence="10 11">
    <name type="scientific">Cymbomonas tetramitiformis</name>
    <dbReference type="NCBI Taxonomy" id="36881"/>
    <lineage>
        <taxon>Eukaryota</taxon>
        <taxon>Viridiplantae</taxon>
        <taxon>Chlorophyta</taxon>
        <taxon>Pyramimonadophyceae</taxon>
        <taxon>Pyramimonadales</taxon>
        <taxon>Pyramimonadaceae</taxon>
        <taxon>Cymbomonas</taxon>
    </lineage>
</organism>
<protein>
    <recommendedName>
        <fullName evidence="9">SSD domain-containing protein</fullName>
    </recommendedName>
</protein>
<dbReference type="PANTHER" id="PTHR10796:SF92">
    <property type="entry name" value="PATCHED-RELATED, ISOFORM A"/>
    <property type="match status" value="1"/>
</dbReference>
<keyword evidence="8" id="KW-0732">Signal</keyword>
<feature type="region of interest" description="Disordered" evidence="6">
    <location>
        <begin position="260"/>
        <end position="279"/>
    </location>
</feature>
<evidence type="ECO:0000256" key="1">
    <source>
        <dbReference type="ARBA" id="ARBA00004141"/>
    </source>
</evidence>
<feature type="chain" id="PRO_5042197421" description="SSD domain-containing protein" evidence="8">
    <location>
        <begin position="20"/>
        <end position="338"/>
    </location>
</feature>
<dbReference type="GO" id="GO:0022857">
    <property type="term" value="F:transmembrane transporter activity"/>
    <property type="evidence" value="ECO:0007669"/>
    <property type="project" value="InterPro"/>
</dbReference>
<sequence length="338" mass="37155">MAHGTHALFYALLGRFLHAFPWYTGTMVREPSTGEIQASHFLASTVPVSDDYSVRKHIYTDVMQVTRRMNDDIFDTDDAAFLYGKALLDWQQDSILWRELTLNLTLAAVGVVFISMLMLIHPVCLLVAVAVTVVDVCLFGVLYFYGMRFNSLSMICFVMAVGISVDYSLHVLHKFLSVPAGNANERMTTTLREMGLAILLSGVTTLLGLIPLAFAASKLFRTFCELLAATIIIGLCTGLLFIPILVAVLEPAPILSSLTQGDAGQGEHRGGPFKQPNAKNVMQGAVNDVRQMLVKPSLPKLPIALRRAPPPPPPRPPPRHSPHKPSQDEARLPKLMLK</sequence>
<dbReference type="Proteomes" id="UP001190700">
    <property type="component" value="Unassembled WGS sequence"/>
</dbReference>
<dbReference type="PANTHER" id="PTHR10796">
    <property type="entry name" value="PATCHED-RELATED"/>
    <property type="match status" value="1"/>
</dbReference>
<dbReference type="Gene3D" id="1.20.1640.10">
    <property type="entry name" value="Multidrug efflux transporter AcrB transmembrane domain"/>
    <property type="match status" value="1"/>
</dbReference>
<feature type="transmembrane region" description="Helical" evidence="7">
    <location>
        <begin position="196"/>
        <end position="214"/>
    </location>
</feature>
<comment type="caution">
    <text evidence="10">The sequence shown here is derived from an EMBL/GenBank/DDBJ whole genome shotgun (WGS) entry which is preliminary data.</text>
</comment>
<comment type="similarity">
    <text evidence="2">Belongs to the patched family.</text>
</comment>
<dbReference type="InterPro" id="IPR001036">
    <property type="entry name" value="Acrflvin-R"/>
</dbReference>
<evidence type="ECO:0000256" key="2">
    <source>
        <dbReference type="ARBA" id="ARBA00005585"/>
    </source>
</evidence>
<evidence type="ECO:0000256" key="8">
    <source>
        <dbReference type="SAM" id="SignalP"/>
    </source>
</evidence>
<name>A0AAE0G666_9CHLO</name>
<evidence type="ECO:0000256" key="3">
    <source>
        <dbReference type="ARBA" id="ARBA00022692"/>
    </source>
</evidence>
<dbReference type="InterPro" id="IPR004869">
    <property type="entry name" value="MMPL_dom"/>
</dbReference>
<dbReference type="InterPro" id="IPR051697">
    <property type="entry name" value="Patched_domain-protein"/>
</dbReference>
<comment type="subcellular location">
    <subcellularLocation>
        <location evidence="1">Membrane</location>
        <topology evidence="1">Multi-pass membrane protein</topology>
    </subcellularLocation>
</comment>
<dbReference type="Pfam" id="PF03176">
    <property type="entry name" value="MMPL"/>
    <property type="match status" value="1"/>
</dbReference>
<evidence type="ECO:0000256" key="4">
    <source>
        <dbReference type="ARBA" id="ARBA00022989"/>
    </source>
</evidence>
<dbReference type="PRINTS" id="PR00702">
    <property type="entry name" value="ACRIFLAVINRP"/>
</dbReference>
<gene>
    <name evidence="10" type="ORF">CYMTET_19350</name>
</gene>
<keyword evidence="4 7" id="KW-1133">Transmembrane helix</keyword>
<reference evidence="10 11" key="1">
    <citation type="journal article" date="2015" name="Genome Biol. Evol.">
        <title>Comparative Genomics of a Bacterivorous Green Alga Reveals Evolutionary Causalities and Consequences of Phago-Mixotrophic Mode of Nutrition.</title>
        <authorList>
            <person name="Burns J.A."/>
            <person name="Paasch A."/>
            <person name="Narechania A."/>
            <person name="Kim E."/>
        </authorList>
    </citation>
    <scope>NUCLEOTIDE SEQUENCE [LARGE SCALE GENOMIC DNA]</scope>
    <source>
        <strain evidence="10 11">PLY_AMNH</strain>
    </source>
</reference>
<dbReference type="InterPro" id="IPR000731">
    <property type="entry name" value="SSD"/>
</dbReference>
<evidence type="ECO:0000259" key="9">
    <source>
        <dbReference type="PROSITE" id="PS50156"/>
    </source>
</evidence>
<dbReference type="GO" id="GO:0016020">
    <property type="term" value="C:membrane"/>
    <property type="evidence" value="ECO:0007669"/>
    <property type="project" value="UniProtKB-SubCell"/>
</dbReference>
<evidence type="ECO:0000256" key="6">
    <source>
        <dbReference type="SAM" id="MobiDB-lite"/>
    </source>
</evidence>
<dbReference type="PROSITE" id="PS50156">
    <property type="entry name" value="SSD"/>
    <property type="match status" value="1"/>
</dbReference>
<evidence type="ECO:0000313" key="11">
    <source>
        <dbReference type="Proteomes" id="UP001190700"/>
    </source>
</evidence>
<evidence type="ECO:0000256" key="7">
    <source>
        <dbReference type="SAM" id="Phobius"/>
    </source>
</evidence>
<keyword evidence="5 7" id="KW-0472">Membrane</keyword>
<feature type="transmembrane region" description="Helical" evidence="7">
    <location>
        <begin position="226"/>
        <end position="249"/>
    </location>
</feature>
<feature type="domain" description="SSD" evidence="9">
    <location>
        <begin position="139"/>
        <end position="248"/>
    </location>
</feature>